<name>A0A2U1N0D4_ARTAN</name>
<dbReference type="STRING" id="35608.A0A2U1N0D4"/>
<dbReference type="EMBL" id="PKPP01003928">
    <property type="protein sequence ID" value="PWA66958.1"/>
    <property type="molecule type" value="Genomic_DNA"/>
</dbReference>
<feature type="compositionally biased region" description="Basic and acidic residues" evidence="1">
    <location>
        <begin position="130"/>
        <end position="139"/>
    </location>
</feature>
<dbReference type="AlphaFoldDB" id="A0A2U1N0D4"/>
<organism evidence="2 3">
    <name type="scientific">Artemisia annua</name>
    <name type="common">Sweet wormwood</name>
    <dbReference type="NCBI Taxonomy" id="35608"/>
    <lineage>
        <taxon>Eukaryota</taxon>
        <taxon>Viridiplantae</taxon>
        <taxon>Streptophyta</taxon>
        <taxon>Embryophyta</taxon>
        <taxon>Tracheophyta</taxon>
        <taxon>Spermatophyta</taxon>
        <taxon>Magnoliopsida</taxon>
        <taxon>eudicotyledons</taxon>
        <taxon>Gunneridae</taxon>
        <taxon>Pentapetalae</taxon>
        <taxon>asterids</taxon>
        <taxon>campanulids</taxon>
        <taxon>Asterales</taxon>
        <taxon>Asteraceae</taxon>
        <taxon>Asteroideae</taxon>
        <taxon>Anthemideae</taxon>
        <taxon>Artemisiinae</taxon>
        <taxon>Artemisia</taxon>
    </lineage>
</organism>
<comment type="caution">
    <text evidence="2">The sequence shown here is derived from an EMBL/GenBank/DDBJ whole genome shotgun (WGS) entry which is preliminary data.</text>
</comment>
<protein>
    <submittedName>
        <fullName evidence="2">AP2/ERF transcription factor ERF/PTI6</fullName>
    </submittedName>
</protein>
<evidence type="ECO:0000313" key="2">
    <source>
        <dbReference type="EMBL" id="PWA66958.1"/>
    </source>
</evidence>
<evidence type="ECO:0000313" key="3">
    <source>
        <dbReference type="Proteomes" id="UP000245207"/>
    </source>
</evidence>
<evidence type="ECO:0000256" key="1">
    <source>
        <dbReference type="SAM" id="MobiDB-lite"/>
    </source>
</evidence>
<dbReference type="Proteomes" id="UP000245207">
    <property type="component" value="Unassembled WGS sequence"/>
</dbReference>
<sequence length="296" mass="32945">MDCHSMSSPIKQTEHKQSLTMFVPTSTNHLSKTQNTPKVVRISVTDPYATDSSSDEDDVLFARRRVKKIRGHRALTNFIMPPVAQNPPVRVNVKRTSADDDLCDGPRNLLSPTSVLRYKSISESNGPSKDVVEGVKEGEECQSSNGSDKGLELEKNGLGHLSELNHSVESSVTRSREGPQLGDVSLLDNLFEYRDSNPVIVKKELLGPSEDMPLLDDLFNFKSPELDQHGDKASDYIIGDDLGTLDPFNFDDLCEIPFGDELNDSIFDAALPSFLEVDNYFEDIPDNFFGTEEFLK</sequence>
<feature type="region of interest" description="Disordered" evidence="1">
    <location>
        <begin position="120"/>
        <end position="153"/>
    </location>
</feature>
<accession>A0A2U1N0D4</accession>
<reference evidence="2 3" key="1">
    <citation type="journal article" date="2018" name="Mol. Plant">
        <title>The genome of Artemisia annua provides insight into the evolution of Asteraceae family and artemisinin biosynthesis.</title>
        <authorList>
            <person name="Shen Q."/>
            <person name="Zhang L."/>
            <person name="Liao Z."/>
            <person name="Wang S."/>
            <person name="Yan T."/>
            <person name="Shi P."/>
            <person name="Liu M."/>
            <person name="Fu X."/>
            <person name="Pan Q."/>
            <person name="Wang Y."/>
            <person name="Lv Z."/>
            <person name="Lu X."/>
            <person name="Zhang F."/>
            <person name="Jiang W."/>
            <person name="Ma Y."/>
            <person name="Chen M."/>
            <person name="Hao X."/>
            <person name="Li L."/>
            <person name="Tang Y."/>
            <person name="Lv G."/>
            <person name="Zhou Y."/>
            <person name="Sun X."/>
            <person name="Brodelius P.E."/>
            <person name="Rose J.K.C."/>
            <person name="Tang K."/>
        </authorList>
    </citation>
    <scope>NUCLEOTIDE SEQUENCE [LARGE SCALE GENOMIC DNA]</scope>
    <source>
        <strain evidence="3">cv. Huhao1</strain>
        <tissue evidence="2">Leaf</tissue>
    </source>
</reference>
<proteinExistence type="predicted"/>
<keyword evidence="3" id="KW-1185">Reference proteome</keyword>
<gene>
    <name evidence="2" type="ORF">CTI12_AA322560</name>
</gene>